<proteinExistence type="predicted"/>
<reference evidence="1 2" key="1">
    <citation type="submission" date="2021-01" db="EMBL/GenBank/DDBJ databases">
        <title>Genome public.</title>
        <authorList>
            <person name="Liu C."/>
            <person name="Sun Q."/>
        </authorList>
    </citation>
    <scope>NUCLEOTIDE SEQUENCE [LARGE SCALE GENOMIC DNA]</scope>
    <source>
        <strain evidence="1 2">YIM B02564</strain>
    </source>
</reference>
<evidence type="ECO:0000313" key="1">
    <source>
        <dbReference type="EMBL" id="MBL4951968.1"/>
    </source>
</evidence>
<name>A0ABS1TKX2_9BACI</name>
<sequence>MLKLFLKGKYLYHVLQKRHNELLQQDCLCEELRLKFKVKAIYHRSKAVELGSRI</sequence>
<accession>A0ABS1TKX2</accession>
<dbReference type="Proteomes" id="UP000623967">
    <property type="component" value="Unassembled WGS sequence"/>
</dbReference>
<keyword evidence="2" id="KW-1185">Reference proteome</keyword>
<organism evidence="1 2">
    <name type="scientific">Neobacillus paridis</name>
    <dbReference type="NCBI Taxonomy" id="2803862"/>
    <lineage>
        <taxon>Bacteria</taxon>
        <taxon>Bacillati</taxon>
        <taxon>Bacillota</taxon>
        <taxon>Bacilli</taxon>
        <taxon>Bacillales</taxon>
        <taxon>Bacillaceae</taxon>
        <taxon>Neobacillus</taxon>
    </lineage>
</organism>
<comment type="caution">
    <text evidence="1">The sequence shown here is derived from an EMBL/GenBank/DDBJ whole genome shotgun (WGS) entry which is preliminary data.</text>
</comment>
<dbReference type="EMBL" id="JAESWB010000122">
    <property type="protein sequence ID" value="MBL4951968.1"/>
    <property type="molecule type" value="Genomic_DNA"/>
</dbReference>
<evidence type="ECO:0000313" key="2">
    <source>
        <dbReference type="Proteomes" id="UP000623967"/>
    </source>
</evidence>
<protein>
    <submittedName>
        <fullName evidence="1">Uncharacterized protein</fullName>
    </submittedName>
</protein>
<dbReference type="RefSeq" id="WP_202653248.1">
    <property type="nucleotide sequence ID" value="NZ_JAESWB010000122.1"/>
</dbReference>
<gene>
    <name evidence="1" type="ORF">JK635_07060</name>
</gene>